<feature type="region of interest" description="Disordered" evidence="1">
    <location>
        <begin position="1"/>
        <end position="22"/>
    </location>
</feature>
<evidence type="ECO:0008006" key="4">
    <source>
        <dbReference type="Google" id="ProtNLM"/>
    </source>
</evidence>
<organism evidence="2 3">
    <name type="scientific">Actinacidiphila guanduensis</name>
    <dbReference type="NCBI Taxonomy" id="310781"/>
    <lineage>
        <taxon>Bacteria</taxon>
        <taxon>Bacillati</taxon>
        <taxon>Actinomycetota</taxon>
        <taxon>Actinomycetes</taxon>
        <taxon>Kitasatosporales</taxon>
        <taxon>Streptomycetaceae</taxon>
        <taxon>Actinacidiphila</taxon>
    </lineage>
</organism>
<dbReference type="Pfam" id="PF13830">
    <property type="entry name" value="DUF4192"/>
    <property type="match status" value="1"/>
</dbReference>
<name>A0A1H0M3D9_9ACTN</name>
<keyword evidence="3" id="KW-1185">Reference proteome</keyword>
<sequence length="415" mass="44747">MTHSNENAYGKSSTTAQSPVGTVTLRGPADLADALPYLMGFHIKDGVVLVALHGEFGRFGGRVHASLPEDPDHWPAAATQLAERLVGGSERRGGRPDGIVAFLCRDPVEGERPGEVMERLRPLAQRLRVACGALDVPVVEALCLSAGRWWSYCRPDSAPMPADGIALPAPGSSEVAAAATLMGIPAPASLAAIEARLRPSTERHHGHEVALDAACAELVPRMLGDDGAEELRRRTVGLARAALRRYQEAPRLEDRARGDARDDALLTDAEAAAIILGLQDRTARDRAAEWMEPGQADAALRLWRALARRCAGPYAEHAAAPLSLAGWVAWSSGDETEARVALRMALDLEPQYTFARLLHTSVCEGLDPELLRSCLRHERRERVRGAVTARRAPVGSAGRGPRRHSPGGRRARTRR</sequence>
<feature type="region of interest" description="Disordered" evidence="1">
    <location>
        <begin position="385"/>
        <end position="415"/>
    </location>
</feature>
<accession>A0A1H0M3D9</accession>
<reference evidence="2 3" key="1">
    <citation type="submission" date="2016-10" db="EMBL/GenBank/DDBJ databases">
        <authorList>
            <person name="de Groot N.N."/>
        </authorList>
    </citation>
    <scope>NUCLEOTIDE SEQUENCE [LARGE SCALE GENOMIC DNA]</scope>
    <source>
        <strain evidence="2 3">CGMCC 4.2022</strain>
    </source>
</reference>
<dbReference type="RefSeq" id="WP_093786877.1">
    <property type="nucleotide sequence ID" value="NZ_FNIE01000012.1"/>
</dbReference>
<proteinExistence type="predicted"/>
<dbReference type="STRING" id="310781.SAMN05216259_11254"/>
<feature type="compositionally biased region" description="Polar residues" evidence="1">
    <location>
        <begin position="1"/>
        <end position="21"/>
    </location>
</feature>
<dbReference type="EMBL" id="FNIE01000012">
    <property type="protein sequence ID" value="SDO74992.1"/>
    <property type="molecule type" value="Genomic_DNA"/>
</dbReference>
<feature type="compositionally biased region" description="Basic residues" evidence="1">
    <location>
        <begin position="400"/>
        <end position="415"/>
    </location>
</feature>
<protein>
    <recommendedName>
        <fullName evidence="4">DUF4192 domain-containing protein</fullName>
    </recommendedName>
</protein>
<dbReference type="InterPro" id="IPR025447">
    <property type="entry name" value="DUF4192"/>
</dbReference>
<gene>
    <name evidence="2" type="ORF">SAMN05216259_11254</name>
</gene>
<evidence type="ECO:0000313" key="3">
    <source>
        <dbReference type="Proteomes" id="UP000199341"/>
    </source>
</evidence>
<evidence type="ECO:0000256" key="1">
    <source>
        <dbReference type="SAM" id="MobiDB-lite"/>
    </source>
</evidence>
<dbReference type="OrthoDB" id="3264463at2"/>
<dbReference type="AlphaFoldDB" id="A0A1H0M3D9"/>
<dbReference type="Proteomes" id="UP000199341">
    <property type="component" value="Unassembled WGS sequence"/>
</dbReference>
<evidence type="ECO:0000313" key="2">
    <source>
        <dbReference type="EMBL" id="SDO74992.1"/>
    </source>
</evidence>